<organism evidence="2 3">
    <name type="scientific">Streptomyces inhibens</name>
    <dbReference type="NCBI Taxonomy" id="2293571"/>
    <lineage>
        <taxon>Bacteria</taxon>
        <taxon>Bacillati</taxon>
        <taxon>Actinomycetota</taxon>
        <taxon>Actinomycetes</taxon>
        <taxon>Kitasatosporales</taxon>
        <taxon>Streptomycetaceae</taxon>
        <taxon>Streptomyces</taxon>
    </lineage>
</organism>
<dbReference type="OrthoDB" id="4112854at2"/>
<protein>
    <submittedName>
        <fullName evidence="2">Uncharacterized protein</fullName>
    </submittedName>
</protein>
<dbReference type="RefSeq" id="WP_128508832.1">
    <property type="nucleotide sequence ID" value="NZ_QUAC01000168.1"/>
</dbReference>
<evidence type="ECO:0000313" key="2">
    <source>
        <dbReference type="EMBL" id="REK88424.1"/>
    </source>
</evidence>
<proteinExistence type="predicted"/>
<reference evidence="2 3" key="1">
    <citation type="submission" date="2018-08" db="EMBL/GenBank/DDBJ databases">
        <title>Streptomyces NEAU-D10 sp. nov., a novel Actinomycete isolated from soil.</title>
        <authorList>
            <person name="Jin L."/>
        </authorList>
    </citation>
    <scope>NUCLEOTIDE SEQUENCE [LARGE SCALE GENOMIC DNA]</scope>
    <source>
        <strain evidence="2 3">NEAU-D10</strain>
    </source>
</reference>
<accession>A0A371Q186</accession>
<keyword evidence="3" id="KW-1185">Reference proteome</keyword>
<sequence length="236" mass="25307">MDDEKTHFVIDQSALRTEADIWYAQPPGYLDVPFASILEKPESEAELTDALLPLMAAMSPEGRRRFLEALQETETLAVRLSREGVIACALGMHEDDDGSLLHSVLTIARVETPWTPAELAVRHAATARSSATPLRVERLAHGPVAFAESEIELPESSAADTMSGTVYQAVAYLAAPDRSSMVVVSVSTTAAQGAEGYRSIVRSVAETISFDNPLPGEVKADIPEPSNAAEARSVFG</sequence>
<comment type="caution">
    <text evidence="2">The sequence shown here is derived from an EMBL/GenBank/DDBJ whole genome shotgun (WGS) entry which is preliminary data.</text>
</comment>
<gene>
    <name evidence="2" type="ORF">DY245_21315</name>
</gene>
<dbReference type="Proteomes" id="UP000262477">
    <property type="component" value="Unassembled WGS sequence"/>
</dbReference>
<dbReference type="AlphaFoldDB" id="A0A371Q186"/>
<evidence type="ECO:0000256" key="1">
    <source>
        <dbReference type="SAM" id="MobiDB-lite"/>
    </source>
</evidence>
<dbReference type="EMBL" id="QUAC01000168">
    <property type="protein sequence ID" value="REK88424.1"/>
    <property type="molecule type" value="Genomic_DNA"/>
</dbReference>
<evidence type="ECO:0000313" key="3">
    <source>
        <dbReference type="Proteomes" id="UP000262477"/>
    </source>
</evidence>
<name>A0A371Q186_STRIH</name>
<feature type="region of interest" description="Disordered" evidence="1">
    <location>
        <begin position="216"/>
        <end position="236"/>
    </location>
</feature>